<evidence type="ECO:0000313" key="8">
    <source>
        <dbReference type="Proteomes" id="UP000198757"/>
    </source>
</evidence>
<dbReference type="CDD" id="cd07185">
    <property type="entry name" value="OmpA_C-like"/>
    <property type="match status" value="1"/>
</dbReference>
<dbReference type="Gene3D" id="2.60.40.10">
    <property type="entry name" value="Immunoglobulins"/>
    <property type="match status" value="1"/>
</dbReference>
<dbReference type="STRING" id="1285928.SAMN04487894_12222"/>
<comment type="subcellular location">
    <subcellularLocation>
        <location evidence="1">Cell outer membrane</location>
    </subcellularLocation>
</comment>
<dbReference type="InterPro" id="IPR013783">
    <property type="entry name" value="Ig-like_fold"/>
</dbReference>
<reference evidence="8" key="1">
    <citation type="submission" date="2016-10" db="EMBL/GenBank/DDBJ databases">
        <authorList>
            <person name="Varghese N."/>
            <person name="Submissions S."/>
        </authorList>
    </citation>
    <scope>NUCLEOTIDE SEQUENCE [LARGE SCALE GENOMIC DNA]</scope>
    <source>
        <strain evidence="8">DSM 25811 / CCM 8410 / LMG 26954 / E90</strain>
    </source>
</reference>
<organism evidence="7 8">
    <name type="scientific">Niabella drilacis (strain DSM 25811 / CCM 8410 / CCUG 62505 / LMG 26954 / E90)</name>
    <dbReference type="NCBI Taxonomy" id="1285928"/>
    <lineage>
        <taxon>Bacteria</taxon>
        <taxon>Pseudomonadati</taxon>
        <taxon>Bacteroidota</taxon>
        <taxon>Chitinophagia</taxon>
        <taxon>Chitinophagales</taxon>
        <taxon>Chitinophagaceae</taxon>
        <taxon>Niabella</taxon>
    </lineage>
</organism>
<dbReference type="OrthoDB" id="9809364at2"/>
<protein>
    <submittedName>
        <fullName evidence="7">OmpA family protein</fullName>
    </submittedName>
</protein>
<feature type="chain" id="PRO_5011792496" evidence="5">
    <location>
        <begin position="22"/>
        <end position="659"/>
    </location>
</feature>
<evidence type="ECO:0000256" key="2">
    <source>
        <dbReference type="ARBA" id="ARBA00023136"/>
    </source>
</evidence>
<dbReference type="Gene3D" id="3.30.1330.60">
    <property type="entry name" value="OmpA-like domain"/>
    <property type="match status" value="1"/>
</dbReference>
<keyword evidence="3" id="KW-0998">Cell outer membrane</keyword>
<gene>
    <name evidence="7" type="ORF">SAMN04487894_12222</name>
</gene>
<feature type="signal peptide" evidence="5">
    <location>
        <begin position="1"/>
        <end position="21"/>
    </location>
</feature>
<keyword evidence="8" id="KW-1185">Reference proteome</keyword>
<evidence type="ECO:0000256" key="3">
    <source>
        <dbReference type="ARBA" id="ARBA00023237"/>
    </source>
</evidence>
<dbReference type="SUPFAM" id="SSF49478">
    <property type="entry name" value="Cna protein B-type domain"/>
    <property type="match status" value="1"/>
</dbReference>
<dbReference type="GO" id="GO:0009279">
    <property type="term" value="C:cell outer membrane"/>
    <property type="evidence" value="ECO:0007669"/>
    <property type="project" value="UniProtKB-SubCell"/>
</dbReference>
<feature type="domain" description="OmpA-like" evidence="6">
    <location>
        <begin position="539"/>
        <end position="659"/>
    </location>
</feature>
<evidence type="ECO:0000256" key="1">
    <source>
        <dbReference type="ARBA" id="ARBA00004442"/>
    </source>
</evidence>
<accession>A0A1G7AA50</accession>
<keyword evidence="5" id="KW-0732">Signal</keyword>
<dbReference type="InterPro" id="IPR036737">
    <property type="entry name" value="OmpA-like_sf"/>
</dbReference>
<dbReference type="PANTHER" id="PTHR30329:SF21">
    <property type="entry name" value="LIPOPROTEIN YIAD-RELATED"/>
    <property type="match status" value="1"/>
</dbReference>
<proteinExistence type="predicted"/>
<dbReference type="PANTHER" id="PTHR30329">
    <property type="entry name" value="STATOR ELEMENT OF FLAGELLAR MOTOR COMPLEX"/>
    <property type="match status" value="1"/>
</dbReference>
<dbReference type="EMBL" id="FMZO01000022">
    <property type="protein sequence ID" value="SDE11808.1"/>
    <property type="molecule type" value="Genomic_DNA"/>
</dbReference>
<evidence type="ECO:0000256" key="5">
    <source>
        <dbReference type="SAM" id="SignalP"/>
    </source>
</evidence>
<evidence type="ECO:0000259" key="6">
    <source>
        <dbReference type="PROSITE" id="PS51123"/>
    </source>
</evidence>
<dbReference type="PROSITE" id="PS51123">
    <property type="entry name" value="OMPA_2"/>
    <property type="match status" value="1"/>
</dbReference>
<dbReference type="Proteomes" id="UP000198757">
    <property type="component" value="Unassembled WGS sequence"/>
</dbReference>
<dbReference type="SUPFAM" id="SSF103088">
    <property type="entry name" value="OmpA-like"/>
    <property type="match status" value="1"/>
</dbReference>
<sequence>MRKRNLLLLLLLLQCLQYANAQQNIPEHCPDAQPSWYLGARGGYVFKNNRLAENPLYYFSSGYFAELNGGWRHKAFSWELALGTLNVQRNKAAMEFNPAAEDILNGLSNKVVFKNALDAGEPNGQYYQMPSGTQTLTLSKNYRNFYALTGPSLWLGKRRLQVNLYAQAGAALQRFGYYYVAGNGTSANTFTYNYNTPTNPPVTVGKANVSVNGNYAQYAMSKTFYDDYVASGANDPGKVKERSAVQFIARGGAGINYFVSPGVSINAGADYWHMPSPATKSAQSFNGSASGTVLMNGNATPVAFNDKSGYSKDITGEKPLRFISASLGVKIWLGRSKPAAAPVLPPPAAIPAPPVAVRKNIIIKVTDQPTGQPLKEVAVKIIKEGSHEAFTAVTDANGLIPAYANVPAGRYRVIGEKNGINTTEAVITEADFRTRNTTIIKELQHNDTRFTLEGKTINKQTKNLLPFIQTMLTNEARASVQQKTSDANAAFVYLLDPNTDYTLSAQHKGYFSNKEKITTKGLDRSKVMYVDLELDVMEFKQGASIVLKDIFYDFNKADIRPDAALVLDNLVKALKENPAIRIELSSHTDSRGNDSYNLKLSQKRAEAAVKYLIRKGIQGSRLRAKGYGETKLVNYCADGISCTEEQHQQNRRTEIRVLE</sequence>
<evidence type="ECO:0000256" key="4">
    <source>
        <dbReference type="PROSITE-ProRule" id="PRU00473"/>
    </source>
</evidence>
<dbReference type="AlphaFoldDB" id="A0A1G7AA50"/>
<name>A0A1G7AA50_NIADE</name>
<keyword evidence="2 4" id="KW-0472">Membrane</keyword>
<dbReference type="InterPro" id="IPR006665">
    <property type="entry name" value="OmpA-like"/>
</dbReference>
<dbReference type="Pfam" id="PF00691">
    <property type="entry name" value="OmpA"/>
    <property type="match status" value="1"/>
</dbReference>
<dbReference type="InterPro" id="IPR006664">
    <property type="entry name" value="OMP_bac"/>
</dbReference>
<dbReference type="InterPro" id="IPR050330">
    <property type="entry name" value="Bact_OuterMem_StrucFunc"/>
</dbReference>
<dbReference type="RefSeq" id="WP_090393054.1">
    <property type="nucleotide sequence ID" value="NZ_FMZO01000022.1"/>
</dbReference>
<evidence type="ECO:0000313" key="7">
    <source>
        <dbReference type="EMBL" id="SDE11808.1"/>
    </source>
</evidence>
<dbReference type="PRINTS" id="PR01021">
    <property type="entry name" value="OMPADOMAIN"/>
</dbReference>